<accession>A0A679GC39</accession>
<dbReference type="Pfam" id="PF00072">
    <property type="entry name" value="Response_reg"/>
    <property type="match status" value="1"/>
</dbReference>
<dbReference type="GO" id="GO:0003677">
    <property type="term" value="F:DNA binding"/>
    <property type="evidence" value="ECO:0007669"/>
    <property type="project" value="UniProtKB-KW"/>
</dbReference>
<dbReference type="InterPro" id="IPR011006">
    <property type="entry name" value="CheY-like_superfamily"/>
</dbReference>
<dbReference type="InterPro" id="IPR000792">
    <property type="entry name" value="Tscrpt_reg_LuxR_C"/>
</dbReference>
<keyword evidence="2" id="KW-0805">Transcription regulation</keyword>
<dbReference type="GO" id="GO:0000160">
    <property type="term" value="P:phosphorelay signal transduction system"/>
    <property type="evidence" value="ECO:0007669"/>
    <property type="project" value="InterPro"/>
</dbReference>
<sequence>MTCRLLLADDHALIRVGVRAMVNELEGYEVVGEAEDGEQAVAMAERLRPDIILLDISMQGLDGLEALQRLGHQVPESRVLMLSMHAEAELVLSALKKGACGYLLKDAAMSELHMALKAVDRGQCYLSSAVAQPVIEQALATQDEVDAELTQRQVEILRLICRGASTRAIADGLGLSVKTVEAHRAQIMKRLDIHDVPGLVLYAVRKGIIRADD</sequence>
<gene>
    <name evidence="8" type="ORF">PtoMrB4_24080</name>
</gene>
<dbReference type="GeneID" id="57397632"/>
<evidence type="ECO:0000256" key="3">
    <source>
        <dbReference type="ARBA" id="ARBA00023125"/>
    </source>
</evidence>
<dbReference type="CDD" id="cd17535">
    <property type="entry name" value="REC_NarL-like"/>
    <property type="match status" value="1"/>
</dbReference>
<proteinExistence type="predicted"/>
<dbReference type="PANTHER" id="PTHR43214">
    <property type="entry name" value="TWO-COMPONENT RESPONSE REGULATOR"/>
    <property type="match status" value="1"/>
</dbReference>
<keyword evidence="1 5" id="KW-0597">Phosphoprotein</keyword>
<dbReference type="AlphaFoldDB" id="A0A679GC39"/>
<evidence type="ECO:0000256" key="1">
    <source>
        <dbReference type="ARBA" id="ARBA00022553"/>
    </source>
</evidence>
<dbReference type="PROSITE" id="PS50110">
    <property type="entry name" value="RESPONSE_REGULATORY"/>
    <property type="match status" value="1"/>
</dbReference>
<dbReference type="EMBL" id="AP022642">
    <property type="protein sequence ID" value="BCA28431.1"/>
    <property type="molecule type" value="Genomic_DNA"/>
</dbReference>
<keyword evidence="3 8" id="KW-0238">DNA-binding</keyword>
<dbReference type="GO" id="GO:0006355">
    <property type="term" value="P:regulation of DNA-templated transcription"/>
    <property type="evidence" value="ECO:0007669"/>
    <property type="project" value="InterPro"/>
</dbReference>
<dbReference type="InterPro" id="IPR058245">
    <property type="entry name" value="NreC/VraR/RcsB-like_REC"/>
</dbReference>
<feature type="domain" description="Response regulatory" evidence="7">
    <location>
        <begin position="4"/>
        <end position="120"/>
    </location>
</feature>
<reference evidence="8 9" key="1">
    <citation type="journal article" date="2020" name="Microbiol. Resour. Announc.">
        <title>Complete genome sequence of Pseudomonas otitidis strain MrB4, isolated from Lake Biwa in Japan.</title>
        <authorList>
            <person name="Miyazaki K."/>
            <person name="Hase E."/>
            <person name="Maruya T."/>
        </authorList>
    </citation>
    <scope>NUCLEOTIDE SEQUENCE [LARGE SCALE GENOMIC DNA]</scope>
    <source>
        <strain evidence="8 9">MrB4</strain>
    </source>
</reference>
<dbReference type="Gene3D" id="3.40.50.2300">
    <property type="match status" value="1"/>
</dbReference>
<dbReference type="Pfam" id="PF00196">
    <property type="entry name" value="GerE"/>
    <property type="match status" value="1"/>
</dbReference>
<dbReference type="InterPro" id="IPR001789">
    <property type="entry name" value="Sig_transdc_resp-reg_receiver"/>
</dbReference>
<evidence type="ECO:0000313" key="9">
    <source>
        <dbReference type="Proteomes" id="UP000501237"/>
    </source>
</evidence>
<dbReference type="SUPFAM" id="SSF46894">
    <property type="entry name" value="C-terminal effector domain of the bipartite response regulators"/>
    <property type="match status" value="1"/>
</dbReference>
<feature type="modified residue" description="4-aspartylphosphate" evidence="5">
    <location>
        <position position="55"/>
    </location>
</feature>
<dbReference type="SMART" id="SM00421">
    <property type="entry name" value="HTH_LUXR"/>
    <property type="match status" value="1"/>
</dbReference>
<evidence type="ECO:0000256" key="2">
    <source>
        <dbReference type="ARBA" id="ARBA00023015"/>
    </source>
</evidence>
<dbReference type="RefSeq" id="WP_172433402.1">
    <property type="nucleotide sequence ID" value="NZ_AP022642.1"/>
</dbReference>
<dbReference type="PANTHER" id="PTHR43214:SF41">
    <property type="entry name" value="NITRATE_NITRITE RESPONSE REGULATOR PROTEIN NARP"/>
    <property type="match status" value="1"/>
</dbReference>
<protein>
    <submittedName>
        <fullName evidence="8">DNA-binding response regulator</fullName>
    </submittedName>
</protein>
<name>A0A679GC39_9GAMM</name>
<keyword evidence="4" id="KW-0804">Transcription</keyword>
<dbReference type="Proteomes" id="UP000501237">
    <property type="component" value="Chromosome"/>
</dbReference>
<evidence type="ECO:0000313" key="8">
    <source>
        <dbReference type="EMBL" id="BCA28431.1"/>
    </source>
</evidence>
<dbReference type="SMART" id="SM00448">
    <property type="entry name" value="REC"/>
    <property type="match status" value="1"/>
</dbReference>
<dbReference type="PROSITE" id="PS50043">
    <property type="entry name" value="HTH_LUXR_2"/>
    <property type="match status" value="1"/>
</dbReference>
<dbReference type="InterPro" id="IPR039420">
    <property type="entry name" value="WalR-like"/>
</dbReference>
<dbReference type="SUPFAM" id="SSF52172">
    <property type="entry name" value="CheY-like"/>
    <property type="match status" value="1"/>
</dbReference>
<dbReference type="InterPro" id="IPR016032">
    <property type="entry name" value="Sig_transdc_resp-reg_C-effctor"/>
</dbReference>
<organism evidence="8 9">
    <name type="scientific">Metapseudomonas otitidis</name>
    <dbReference type="NCBI Taxonomy" id="319939"/>
    <lineage>
        <taxon>Bacteria</taxon>
        <taxon>Pseudomonadati</taxon>
        <taxon>Pseudomonadota</taxon>
        <taxon>Gammaproteobacteria</taxon>
        <taxon>Pseudomonadales</taxon>
        <taxon>Pseudomonadaceae</taxon>
        <taxon>Metapseudomonas</taxon>
    </lineage>
</organism>
<dbReference type="PRINTS" id="PR00038">
    <property type="entry name" value="HTHLUXR"/>
</dbReference>
<dbReference type="CDD" id="cd06170">
    <property type="entry name" value="LuxR_C_like"/>
    <property type="match status" value="1"/>
</dbReference>
<dbReference type="KEGG" id="poj:PtoMrB4_24080"/>
<evidence type="ECO:0000256" key="4">
    <source>
        <dbReference type="ARBA" id="ARBA00023163"/>
    </source>
</evidence>
<evidence type="ECO:0000256" key="5">
    <source>
        <dbReference type="PROSITE-ProRule" id="PRU00169"/>
    </source>
</evidence>
<evidence type="ECO:0000259" key="6">
    <source>
        <dbReference type="PROSITE" id="PS50043"/>
    </source>
</evidence>
<evidence type="ECO:0000259" key="7">
    <source>
        <dbReference type="PROSITE" id="PS50110"/>
    </source>
</evidence>
<feature type="domain" description="HTH luxR-type" evidence="6">
    <location>
        <begin position="142"/>
        <end position="207"/>
    </location>
</feature>